<keyword evidence="4" id="KW-1185">Reference proteome</keyword>
<protein>
    <submittedName>
        <fullName evidence="3">Ribosome biogenesis GTPase</fullName>
    </submittedName>
</protein>
<dbReference type="OrthoDB" id="9809485at2"/>
<dbReference type="GO" id="GO:0005525">
    <property type="term" value="F:GTP binding"/>
    <property type="evidence" value="ECO:0007669"/>
    <property type="project" value="InterPro"/>
</dbReference>
<dbReference type="PANTHER" id="PTHR32120:SF10">
    <property type="entry name" value="SMALL RIBOSOMAL SUBUNIT BIOGENESIS GTPASE RSGA"/>
    <property type="match status" value="1"/>
</dbReference>
<reference evidence="4" key="1">
    <citation type="submission" date="2017-09" db="EMBL/GenBank/DDBJ databases">
        <authorList>
            <person name="Varghese N."/>
            <person name="Submissions S."/>
        </authorList>
    </citation>
    <scope>NUCLEOTIDE SEQUENCE [LARGE SCALE GENOMIC DNA]</scope>
    <source>
        <strain evidence="4">MSL47</strain>
    </source>
</reference>
<dbReference type="InterPro" id="IPR010914">
    <property type="entry name" value="RsgA_GTPase_dom"/>
</dbReference>
<dbReference type="InterPro" id="IPR012340">
    <property type="entry name" value="NA-bd_OB-fold"/>
</dbReference>
<dbReference type="Gene3D" id="3.40.50.300">
    <property type="entry name" value="P-loop containing nucleotide triphosphate hydrolases"/>
    <property type="match status" value="1"/>
</dbReference>
<dbReference type="InterPro" id="IPR004881">
    <property type="entry name" value="Ribosome_biogen_GTPase_RsgA"/>
</dbReference>
<dbReference type="SUPFAM" id="SSF52540">
    <property type="entry name" value="P-loop containing nucleoside triphosphate hydrolases"/>
    <property type="match status" value="1"/>
</dbReference>
<feature type="domain" description="EngC GTPase" evidence="2">
    <location>
        <begin position="85"/>
        <end position="238"/>
    </location>
</feature>
<evidence type="ECO:0000256" key="1">
    <source>
        <dbReference type="ARBA" id="ARBA00022517"/>
    </source>
</evidence>
<dbReference type="Proteomes" id="UP000219573">
    <property type="component" value="Unassembled WGS sequence"/>
</dbReference>
<keyword evidence="1" id="KW-0690">Ribosome biogenesis</keyword>
<dbReference type="EMBL" id="OBDZ01000001">
    <property type="protein sequence ID" value="SNY05450.1"/>
    <property type="molecule type" value="Genomic_DNA"/>
</dbReference>
<evidence type="ECO:0000313" key="3">
    <source>
        <dbReference type="EMBL" id="SNY05450.1"/>
    </source>
</evidence>
<sequence>MLGLRALGWKDSFTQELEQISLKQENKIGRIVSKYQNIYKIYTEDGEVLGQLAERRSYNYQMPVVGDWVLVSLVDDNQAMIERILTRQSSLSNNILGNTLEEQILVVNIDTLFIIVSLAQELNLRNIQRQITLAWESGCTPVIILSQADLCNNAALKKSEVELISLGTPVHLISIERKEGVEELKQYLKFGQTYALIGAVGVGKSTLSNYLVTQKGELNQQRETINSEMIILKDGGVVIELNCMEEAELLAGEGASRDNFEDIEELAKGCYFSDCRHEVEPNCAIKEAIEEGMLDEQRLKNYRKLQKEREYLELSKKHSPKELEKSKWKQIIKGKERTKEKVK</sequence>
<dbReference type="NCBIfam" id="TIGR00157">
    <property type="entry name" value="ribosome small subunit-dependent GTPase A"/>
    <property type="match status" value="1"/>
</dbReference>
<dbReference type="PANTHER" id="PTHR32120">
    <property type="entry name" value="SMALL RIBOSOMAL SUBUNIT BIOGENESIS GTPASE RSGA"/>
    <property type="match status" value="1"/>
</dbReference>
<dbReference type="Pfam" id="PF03193">
    <property type="entry name" value="RsgA_GTPase"/>
    <property type="match status" value="1"/>
</dbReference>
<evidence type="ECO:0000259" key="2">
    <source>
        <dbReference type="Pfam" id="PF03193"/>
    </source>
</evidence>
<dbReference type="GO" id="GO:0042254">
    <property type="term" value="P:ribosome biogenesis"/>
    <property type="evidence" value="ECO:0007669"/>
    <property type="project" value="UniProtKB-KW"/>
</dbReference>
<dbReference type="AlphaFoldDB" id="A0A285F2B1"/>
<dbReference type="RefSeq" id="WP_097016105.1">
    <property type="nucleotide sequence ID" value="NZ_OBDZ01000001.1"/>
</dbReference>
<dbReference type="Gene3D" id="2.40.50.140">
    <property type="entry name" value="Nucleic acid-binding proteins"/>
    <property type="match status" value="1"/>
</dbReference>
<evidence type="ECO:0000313" key="4">
    <source>
        <dbReference type="Proteomes" id="UP000219573"/>
    </source>
</evidence>
<dbReference type="CDD" id="cd01854">
    <property type="entry name" value="YjeQ_EngC"/>
    <property type="match status" value="1"/>
</dbReference>
<organism evidence="3 4">
    <name type="scientific">Orenia metallireducens</name>
    <dbReference type="NCBI Taxonomy" id="1413210"/>
    <lineage>
        <taxon>Bacteria</taxon>
        <taxon>Bacillati</taxon>
        <taxon>Bacillota</taxon>
        <taxon>Clostridia</taxon>
        <taxon>Halanaerobiales</taxon>
        <taxon>Halobacteroidaceae</taxon>
        <taxon>Orenia</taxon>
    </lineage>
</organism>
<accession>A0A285F2B1</accession>
<dbReference type="InterPro" id="IPR027417">
    <property type="entry name" value="P-loop_NTPase"/>
</dbReference>
<dbReference type="GO" id="GO:0003924">
    <property type="term" value="F:GTPase activity"/>
    <property type="evidence" value="ECO:0007669"/>
    <property type="project" value="InterPro"/>
</dbReference>
<gene>
    <name evidence="3" type="ORF">SAMN06265827_10158</name>
</gene>
<proteinExistence type="predicted"/>
<dbReference type="Gene3D" id="1.10.40.50">
    <property type="entry name" value="Probable gtpase engc, domain 3"/>
    <property type="match status" value="1"/>
</dbReference>
<name>A0A285F2B1_9FIRM</name>
<dbReference type="SUPFAM" id="SSF50249">
    <property type="entry name" value="Nucleic acid-binding proteins"/>
    <property type="match status" value="1"/>
</dbReference>